<reference evidence="1 2" key="1">
    <citation type="journal article" date="2021" name="Hortic Res">
        <title>High-quality reference genome and annotation aids understanding of berry development for evergreen blueberry (Vaccinium darrowii).</title>
        <authorList>
            <person name="Yu J."/>
            <person name="Hulse-Kemp A.M."/>
            <person name="Babiker E."/>
            <person name="Staton M."/>
        </authorList>
    </citation>
    <scope>NUCLEOTIDE SEQUENCE [LARGE SCALE GENOMIC DNA]</scope>
    <source>
        <strain evidence="2">cv. NJ 8807/NJ 8810</strain>
        <tissue evidence="1">Young leaf</tissue>
    </source>
</reference>
<sequence length="266" mass="29729">MYGCKVVEVKGRFKLESIGDVDAEIINEMGLSSELETMGRLELELCNPLYALASRKNGPLQVLYECGIYNIFLPRGEVPAGWCSNNKGMGSSMTFTVPSFPNLMIKALKIYIVLASFPDYGKILWGNLYHYIKVYNMTKERGLLGGHVKGLGVWALSVEEDDWKIQRNLQLRIEEQGRHLQMMFEKQKKGDDDRSKASSSKPVELPTSISSTMESSDARGKLEALDKDKTAPESKVVEDLCGSGSRRSGLFALSGMRRVMNRMILA</sequence>
<dbReference type="Proteomes" id="UP000828048">
    <property type="component" value="Chromosome 9"/>
</dbReference>
<evidence type="ECO:0000313" key="2">
    <source>
        <dbReference type="Proteomes" id="UP000828048"/>
    </source>
</evidence>
<comment type="caution">
    <text evidence="1">The sequence shown here is derived from an EMBL/GenBank/DDBJ whole genome shotgun (WGS) entry which is preliminary data.</text>
</comment>
<proteinExistence type="predicted"/>
<name>A0ACB7ZH02_9ERIC</name>
<organism evidence="1 2">
    <name type="scientific">Vaccinium darrowii</name>
    <dbReference type="NCBI Taxonomy" id="229202"/>
    <lineage>
        <taxon>Eukaryota</taxon>
        <taxon>Viridiplantae</taxon>
        <taxon>Streptophyta</taxon>
        <taxon>Embryophyta</taxon>
        <taxon>Tracheophyta</taxon>
        <taxon>Spermatophyta</taxon>
        <taxon>Magnoliopsida</taxon>
        <taxon>eudicotyledons</taxon>
        <taxon>Gunneridae</taxon>
        <taxon>Pentapetalae</taxon>
        <taxon>asterids</taxon>
        <taxon>Ericales</taxon>
        <taxon>Ericaceae</taxon>
        <taxon>Vaccinioideae</taxon>
        <taxon>Vaccinieae</taxon>
        <taxon>Vaccinium</taxon>
    </lineage>
</organism>
<evidence type="ECO:0000313" key="1">
    <source>
        <dbReference type="EMBL" id="KAH7865213.1"/>
    </source>
</evidence>
<protein>
    <submittedName>
        <fullName evidence="1">Uncharacterized protein</fullName>
    </submittedName>
</protein>
<keyword evidence="2" id="KW-1185">Reference proteome</keyword>
<dbReference type="EMBL" id="CM037159">
    <property type="protein sequence ID" value="KAH7865213.1"/>
    <property type="molecule type" value="Genomic_DNA"/>
</dbReference>
<gene>
    <name evidence="1" type="ORF">Vadar_003760</name>
</gene>
<accession>A0ACB7ZH02</accession>